<gene>
    <name evidence="2" type="ORF">FHS29_004735</name>
</gene>
<accession>A0A841CPX7</accession>
<keyword evidence="2" id="KW-0808">Transferase</keyword>
<dbReference type="SUPFAM" id="SSF55729">
    <property type="entry name" value="Acyl-CoA N-acyltransferases (Nat)"/>
    <property type="match status" value="1"/>
</dbReference>
<organism evidence="2 3">
    <name type="scientific">Saccharothrix tamanrassetensis</name>
    <dbReference type="NCBI Taxonomy" id="1051531"/>
    <lineage>
        <taxon>Bacteria</taxon>
        <taxon>Bacillati</taxon>
        <taxon>Actinomycetota</taxon>
        <taxon>Actinomycetes</taxon>
        <taxon>Pseudonocardiales</taxon>
        <taxon>Pseudonocardiaceae</taxon>
        <taxon>Saccharothrix</taxon>
    </lineage>
</organism>
<evidence type="ECO:0000259" key="1">
    <source>
        <dbReference type="PROSITE" id="PS51186"/>
    </source>
</evidence>
<protein>
    <submittedName>
        <fullName evidence="2">RimJ/RimL family protein N-acetyltransferase</fullName>
    </submittedName>
</protein>
<dbReference type="Gene3D" id="3.40.630.30">
    <property type="match status" value="1"/>
</dbReference>
<dbReference type="PANTHER" id="PTHR43792">
    <property type="entry name" value="GNAT FAMILY, PUTATIVE (AFU_ORTHOLOGUE AFUA_3G00765)-RELATED-RELATED"/>
    <property type="match status" value="1"/>
</dbReference>
<feature type="domain" description="N-acetyltransferase" evidence="1">
    <location>
        <begin position="11"/>
        <end position="163"/>
    </location>
</feature>
<dbReference type="InterPro" id="IPR051531">
    <property type="entry name" value="N-acetyltransferase"/>
</dbReference>
<dbReference type="EMBL" id="JACHJN010000007">
    <property type="protein sequence ID" value="MBB5958127.1"/>
    <property type="molecule type" value="Genomic_DNA"/>
</dbReference>
<dbReference type="Proteomes" id="UP000547510">
    <property type="component" value="Unassembled WGS sequence"/>
</dbReference>
<dbReference type="AlphaFoldDB" id="A0A841CPX7"/>
<evidence type="ECO:0000313" key="2">
    <source>
        <dbReference type="EMBL" id="MBB5958127.1"/>
    </source>
</evidence>
<reference evidence="2 3" key="1">
    <citation type="submission" date="2020-08" db="EMBL/GenBank/DDBJ databases">
        <title>Genomic Encyclopedia of Type Strains, Phase III (KMG-III): the genomes of soil and plant-associated and newly described type strains.</title>
        <authorList>
            <person name="Whitman W."/>
        </authorList>
    </citation>
    <scope>NUCLEOTIDE SEQUENCE [LARGE SCALE GENOMIC DNA]</scope>
    <source>
        <strain evidence="2 3">CECT 8640</strain>
    </source>
</reference>
<dbReference type="Pfam" id="PF13302">
    <property type="entry name" value="Acetyltransf_3"/>
    <property type="match status" value="1"/>
</dbReference>
<keyword evidence="3" id="KW-1185">Reference proteome</keyword>
<dbReference type="InterPro" id="IPR000182">
    <property type="entry name" value="GNAT_dom"/>
</dbReference>
<proteinExistence type="predicted"/>
<dbReference type="RefSeq" id="WP_184693803.1">
    <property type="nucleotide sequence ID" value="NZ_JACHJN010000007.1"/>
</dbReference>
<dbReference type="CDD" id="cd04301">
    <property type="entry name" value="NAT_SF"/>
    <property type="match status" value="1"/>
</dbReference>
<evidence type="ECO:0000313" key="3">
    <source>
        <dbReference type="Proteomes" id="UP000547510"/>
    </source>
</evidence>
<dbReference type="InterPro" id="IPR016181">
    <property type="entry name" value="Acyl_CoA_acyltransferase"/>
</dbReference>
<comment type="caution">
    <text evidence="2">The sequence shown here is derived from an EMBL/GenBank/DDBJ whole genome shotgun (WGS) entry which is preliminary data.</text>
</comment>
<name>A0A841CPX7_9PSEU</name>
<sequence>MVRPEPTTARLRLRRVSMDDLHAFVALETALRTRDGRGAPDPAKSADYLADFVRVWEDGDLGYWTVRQGEHVVGFGGVRPKPWQDRRCWNLYYRVDPARWGQGIATEVSREAVAAAGTVRPEWPVLVETRPSNTAAIRVAEQAGLLRQDDLDGYAVLLLEFTA</sequence>
<dbReference type="PROSITE" id="PS51186">
    <property type="entry name" value="GNAT"/>
    <property type="match status" value="1"/>
</dbReference>
<dbReference type="PANTHER" id="PTHR43792:SF1">
    <property type="entry name" value="N-ACETYLTRANSFERASE DOMAIN-CONTAINING PROTEIN"/>
    <property type="match status" value="1"/>
</dbReference>
<dbReference type="GO" id="GO:0016747">
    <property type="term" value="F:acyltransferase activity, transferring groups other than amino-acyl groups"/>
    <property type="evidence" value="ECO:0007669"/>
    <property type="project" value="InterPro"/>
</dbReference>